<proteinExistence type="predicted"/>
<dbReference type="EMBL" id="JAJFAZ020000001">
    <property type="protein sequence ID" value="KAI5349181.1"/>
    <property type="molecule type" value="Genomic_DNA"/>
</dbReference>
<dbReference type="Proteomes" id="UP001054821">
    <property type="component" value="Chromosome 1"/>
</dbReference>
<dbReference type="AlphaFoldDB" id="A0AAD4WTU9"/>
<reference evidence="2 3" key="1">
    <citation type="journal article" date="2022" name="G3 (Bethesda)">
        <title>Whole-genome sequence and methylome profiling of the almond [Prunus dulcis (Mill.) D.A. Webb] cultivar 'Nonpareil'.</title>
        <authorList>
            <person name="D'Amico-Willman K.M."/>
            <person name="Ouma W.Z."/>
            <person name="Meulia T."/>
            <person name="Sideli G.M."/>
            <person name="Gradziel T.M."/>
            <person name="Fresnedo-Ramirez J."/>
        </authorList>
    </citation>
    <scope>NUCLEOTIDE SEQUENCE [LARGE SCALE GENOMIC DNA]</scope>
    <source>
        <strain evidence="2">Clone GOH B32 T37-40</strain>
    </source>
</reference>
<protein>
    <submittedName>
        <fullName evidence="2">Uncharacterized protein</fullName>
    </submittedName>
</protein>
<accession>A0AAD4WTU9</accession>
<evidence type="ECO:0000256" key="1">
    <source>
        <dbReference type="SAM" id="MobiDB-lite"/>
    </source>
</evidence>
<feature type="region of interest" description="Disordered" evidence="1">
    <location>
        <begin position="11"/>
        <end position="69"/>
    </location>
</feature>
<name>A0AAD4WTU9_PRUDU</name>
<gene>
    <name evidence="2" type="ORF">L3X38_002068</name>
</gene>
<evidence type="ECO:0000313" key="2">
    <source>
        <dbReference type="EMBL" id="KAI5349181.1"/>
    </source>
</evidence>
<evidence type="ECO:0000313" key="3">
    <source>
        <dbReference type="Proteomes" id="UP001054821"/>
    </source>
</evidence>
<comment type="caution">
    <text evidence="2">The sequence shown here is derived from an EMBL/GenBank/DDBJ whole genome shotgun (WGS) entry which is preliminary data.</text>
</comment>
<keyword evidence="3" id="KW-1185">Reference proteome</keyword>
<organism evidence="2 3">
    <name type="scientific">Prunus dulcis</name>
    <name type="common">Almond</name>
    <name type="synonym">Amygdalus dulcis</name>
    <dbReference type="NCBI Taxonomy" id="3755"/>
    <lineage>
        <taxon>Eukaryota</taxon>
        <taxon>Viridiplantae</taxon>
        <taxon>Streptophyta</taxon>
        <taxon>Embryophyta</taxon>
        <taxon>Tracheophyta</taxon>
        <taxon>Spermatophyta</taxon>
        <taxon>Magnoliopsida</taxon>
        <taxon>eudicotyledons</taxon>
        <taxon>Gunneridae</taxon>
        <taxon>Pentapetalae</taxon>
        <taxon>rosids</taxon>
        <taxon>fabids</taxon>
        <taxon>Rosales</taxon>
        <taxon>Rosaceae</taxon>
        <taxon>Amygdaloideae</taxon>
        <taxon>Amygdaleae</taxon>
        <taxon>Prunus</taxon>
    </lineage>
</organism>
<sequence>MEPIQECQEALPETLTQVPSSSPVAPSEGGGESTEIEQVSPPPSQEVASSDSIRLGSPLHRSHNIGLPQQSTGSVLVDLVLNIGKLLKALREILNGVQQLINIYSPVLNESGSLNRMAQSAGAALEWLKWCHRTRSPILKGP</sequence>
<feature type="compositionally biased region" description="Polar residues" evidence="1">
    <location>
        <begin position="14"/>
        <end position="24"/>
    </location>
</feature>